<evidence type="ECO:0000313" key="6">
    <source>
        <dbReference type="EMBL" id="RSB30291.1"/>
    </source>
</evidence>
<proteinExistence type="inferred from homology"/>
<accession>A0A427KL64</accession>
<dbReference type="Pfam" id="PF13356">
    <property type="entry name" value="Arm-DNA-bind_3"/>
    <property type="match status" value="1"/>
</dbReference>
<dbReference type="Pfam" id="PF00589">
    <property type="entry name" value="Phage_integrase"/>
    <property type="match status" value="1"/>
</dbReference>
<dbReference type="InterPro" id="IPR025166">
    <property type="entry name" value="Integrase_DNA_bind_dom"/>
</dbReference>
<dbReference type="InterPro" id="IPR038488">
    <property type="entry name" value="Integrase_DNA-bd_sf"/>
</dbReference>
<keyword evidence="2" id="KW-0229">DNA integration</keyword>
<name>A0A427KL64_ENTCL</name>
<dbReference type="SUPFAM" id="SSF56349">
    <property type="entry name" value="DNA breaking-rejoining enzymes"/>
    <property type="match status" value="1"/>
</dbReference>
<evidence type="ECO:0000256" key="2">
    <source>
        <dbReference type="ARBA" id="ARBA00022908"/>
    </source>
</evidence>
<dbReference type="Proteomes" id="UP000275321">
    <property type="component" value="Unassembled WGS sequence"/>
</dbReference>
<evidence type="ECO:0000256" key="4">
    <source>
        <dbReference type="ARBA" id="ARBA00023172"/>
    </source>
</evidence>
<dbReference type="GO" id="GO:0006310">
    <property type="term" value="P:DNA recombination"/>
    <property type="evidence" value="ECO:0007669"/>
    <property type="project" value="UniProtKB-KW"/>
</dbReference>
<comment type="caution">
    <text evidence="6">The sequence shown here is derived from an EMBL/GenBank/DDBJ whole genome shotgun (WGS) entry which is preliminary data.</text>
</comment>
<dbReference type="RefSeq" id="WP_125365253.1">
    <property type="nucleotide sequence ID" value="NZ_RHWT01000015.1"/>
</dbReference>
<dbReference type="CDD" id="cd00801">
    <property type="entry name" value="INT_P4_C"/>
    <property type="match status" value="1"/>
</dbReference>
<dbReference type="AlphaFoldDB" id="A0A427KL64"/>
<keyword evidence="4" id="KW-0233">DNA recombination</keyword>
<dbReference type="Gene3D" id="1.10.443.10">
    <property type="entry name" value="Intergrase catalytic core"/>
    <property type="match status" value="1"/>
</dbReference>
<dbReference type="PANTHER" id="PTHR30629">
    <property type="entry name" value="PROPHAGE INTEGRASE"/>
    <property type="match status" value="1"/>
</dbReference>
<comment type="similarity">
    <text evidence="1">Belongs to the 'phage' integrase family.</text>
</comment>
<dbReference type="GO" id="GO:0015074">
    <property type="term" value="P:DNA integration"/>
    <property type="evidence" value="ECO:0007669"/>
    <property type="project" value="UniProtKB-KW"/>
</dbReference>
<dbReference type="InterPro" id="IPR011010">
    <property type="entry name" value="DNA_brk_join_enz"/>
</dbReference>
<dbReference type="PANTHER" id="PTHR30629:SF2">
    <property type="entry name" value="PROPHAGE INTEGRASE INTS-RELATED"/>
    <property type="match status" value="1"/>
</dbReference>
<dbReference type="InterPro" id="IPR010998">
    <property type="entry name" value="Integrase_recombinase_N"/>
</dbReference>
<evidence type="ECO:0000256" key="1">
    <source>
        <dbReference type="ARBA" id="ARBA00008857"/>
    </source>
</evidence>
<sequence length="408" mass="47394">MAGTNKLSDKKLKSLLGVERPSPIMLADGEGLSVRASKLGQLSWVYSYRLGGRGSRLERMTLGRYPDMSLKMARDKREQCRQWLAGGLDPKTELELSTEETLKPVTVQDALEYWLVNYARRKRSDEELIRAQLRKHIYPRLGRYPLARCETRHWVGCFDEINEKQPKTAGRMFQISKQALRFCKVRRYASSDALAILTIQDVGEPSGRRDRVLTDSELADLWRFTYNNRQRDYYPRLLKILILFGARTMEARLSNWSEWDFSSWIWTVPKEHSKTREKIVRSIPECIRPWLTELKRETGKTGYLLGCARTRQSVSLKGRRLYKEFHHNEPWTLHDIRRTFSTGLNNLGVAPHIVELLLGHALPGVMAVYNKSLYLPEKLNALNIWYERLEIISGNLDNVVLLNSANKQ</sequence>
<dbReference type="EMBL" id="RHWT01000015">
    <property type="protein sequence ID" value="RSB30291.1"/>
    <property type="molecule type" value="Genomic_DNA"/>
</dbReference>
<feature type="domain" description="Tyr recombinase" evidence="5">
    <location>
        <begin position="208"/>
        <end position="383"/>
    </location>
</feature>
<evidence type="ECO:0000259" key="5">
    <source>
        <dbReference type="PROSITE" id="PS51898"/>
    </source>
</evidence>
<dbReference type="InterPro" id="IPR002104">
    <property type="entry name" value="Integrase_catalytic"/>
</dbReference>
<keyword evidence="3" id="KW-0238">DNA-binding</keyword>
<dbReference type="GO" id="GO:0003677">
    <property type="term" value="F:DNA binding"/>
    <property type="evidence" value="ECO:0007669"/>
    <property type="project" value="UniProtKB-KW"/>
</dbReference>
<dbReference type="Gene3D" id="3.30.160.390">
    <property type="entry name" value="Integrase, DNA-binding domain"/>
    <property type="match status" value="1"/>
</dbReference>
<protein>
    <submittedName>
        <fullName evidence="6">DUF4102 domain-containing protein</fullName>
    </submittedName>
</protein>
<reference evidence="6 7" key="1">
    <citation type="submission" date="2018-10" db="EMBL/GenBank/DDBJ databases">
        <title>Transmission dynamics of multidrug resistant bacteria on intensive care unit surfaces.</title>
        <authorList>
            <person name="D'Souza A.W."/>
            <person name="Potter R.F."/>
            <person name="Wallace M."/>
            <person name="Shupe A."/>
            <person name="Patel S."/>
            <person name="Sun S."/>
            <person name="Gul D."/>
            <person name="Kwon J.H."/>
            <person name="Andleeb S."/>
            <person name="Burnham C.-A.D."/>
            <person name="Dantas G."/>
        </authorList>
    </citation>
    <scope>NUCLEOTIDE SEQUENCE [LARGE SCALE GENOMIC DNA]</scope>
    <source>
        <strain evidence="6 7">EC_073</strain>
    </source>
</reference>
<gene>
    <name evidence="6" type="ORF">EGK68_12795</name>
</gene>
<dbReference type="Gene3D" id="1.10.150.130">
    <property type="match status" value="1"/>
</dbReference>
<evidence type="ECO:0000256" key="3">
    <source>
        <dbReference type="ARBA" id="ARBA00023125"/>
    </source>
</evidence>
<dbReference type="PROSITE" id="PS51898">
    <property type="entry name" value="TYR_RECOMBINASE"/>
    <property type="match status" value="1"/>
</dbReference>
<organism evidence="6 7">
    <name type="scientific">Enterobacter cloacae</name>
    <dbReference type="NCBI Taxonomy" id="550"/>
    <lineage>
        <taxon>Bacteria</taxon>
        <taxon>Pseudomonadati</taxon>
        <taxon>Pseudomonadota</taxon>
        <taxon>Gammaproteobacteria</taxon>
        <taxon>Enterobacterales</taxon>
        <taxon>Enterobacteriaceae</taxon>
        <taxon>Enterobacter</taxon>
        <taxon>Enterobacter cloacae complex</taxon>
    </lineage>
</organism>
<dbReference type="InterPro" id="IPR013762">
    <property type="entry name" value="Integrase-like_cat_sf"/>
</dbReference>
<dbReference type="InterPro" id="IPR050808">
    <property type="entry name" value="Phage_Integrase"/>
</dbReference>
<evidence type="ECO:0000313" key="7">
    <source>
        <dbReference type="Proteomes" id="UP000275321"/>
    </source>
</evidence>